<evidence type="ECO:0000313" key="11">
    <source>
        <dbReference type="Proteomes" id="UP000017842"/>
    </source>
</evidence>
<feature type="transmembrane region" description="Helical" evidence="9">
    <location>
        <begin position="440"/>
        <end position="460"/>
    </location>
</feature>
<keyword evidence="11" id="KW-1185">Reference proteome</keyword>
<feature type="transmembrane region" description="Helical" evidence="9">
    <location>
        <begin position="472"/>
        <end position="499"/>
    </location>
</feature>
<dbReference type="Gene3D" id="3.30.70.1430">
    <property type="entry name" value="Multidrug efflux transporter AcrB pore domain"/>
    <property type="match status" value="2"/>
</dbReference>
<keyword evidence="3 9" id="KW-0813">Transport</keyword>
<dbReference type="FunFam" id="1.20.1640.10:FF:000001">
    <property type="entry name" value="Efflux pump membrane transporter"/>
    <property type="match status" value="1"/>
</dbReference>
<keyword evidence="6 9" id="KW-0812">Transmembrane</keyword>
<dbReference type="PATRIC" id="fig|1116472.3.peg.170"/>
<dbReference type="GO" id="GO:0015562">
    <property type="term" value="F:efflux transmembrane transporter activity"/>
    <property type="evidence" value="ECO:0007669"/>
    <property type="project" value="InterPro"/>
</dbReference>
<evidence type="ECO:0000256" key="8">
    <source>
        <dbReference type="ARBA" id="ARBA00023136"/>
    </source>
</evidence>
<dbReference type="PANTHER" id="PTHR32063">
    <property type="match status" value="1"/>
</dbReference>
<comment type="caution">
    <text evidence="10">The sequence shown here is derived from an EMBL/GenBank/DDBJ whole genome shotgun (WGS) entry which is preliminary data.</text>
</comment>
<dbReference type="SUPFAM" id="SSF82693">
    <property type="entry name" value="Multidrug efflux transporter AcrB pore domain, PN1, PN2, PC1 and PC2 subdomains"/>
    <property type="match status" value="4"/>
</dbReference>
<feature type="transmembrane region" description="Helical" evidence="9">
    <location>
        <begin position="12"/>
        <end position="35"/>
    </location>
</feature>
<feature type="transmembrane region" description="Helical" evidence="9">
    <location>
        <begin position="398"/>
        <end position="419"/>
    </location>
</feature>
<dbReference type="eggNOG" id="COG0841">
    <property type="taxonomic scope" value="Bacteria"/>
</dbReference>
<name>V5E399_9GAMM</name>
<feature type="transmembrane region" description="Helical" evidence="9">
    <location>
        <begin position="982"/>
        <end position="1004"/>
    </location>
</feature>
<gene>
    <name evidence="10" type="primary">bepE</name>
    <name evidence="10" type="ORF">MGMO_7c00400</name>
</gene>
<feature type="transmembrane region" description="Helical" evidence="9">
    <location>
        <begin position="907"/>
        <end position="927"/>
    </location>
</feature>
<sequence>MNFTAFFIDRPRFAIVLSIVITLIGGIALFTLPIAQYPEVTPPTILVSANYPGANPKVIAETVAAPIEQEVNGVEKMLYMSSQSTSDGQMQLTITFEIGTNLDIAQMQVQNRVANALPKLPEDVRRLGVTTKKASPDILLVIHLISPNKRYDQLYLSNYALLNIKDQLLRLKGVGDVRTFGAGDYSMRVWLDPEKIAAHGLTASDVIRAIREQNVQVAAGVIGQPPLDNSPEFQLNINTMGRLTSVEQFEDVIVKYGEGGSTVKLRDVARIELGASRYSLRSQLDNKEAVAMPISLRPGANALETAEQIKSSMASLKQRFPEGIDYHIVYDTTIFVEQSIEAVIHTFFEALALVVIVVLIFLQSWRAAIIPLIAVPISIVGTFAVMAVMGFSINNLTLFGLVLSIGIVVDDAIVVIENVERNIALGLTPKEASYRAMQEVTGPIIAISLVLGAVFIPSAFVPGINGQFYKQFALTIAASTLISAFNSLTLSPALAALLLKPHHGKQDLVTQIIDRILGWFFKLFNKGFDASAMLYSGLVRRLFRFAGLVALVYLGLLVLTGFEFKQVPGGFIPMQDKGYLVVFAQLPEAASLERTDAVIHKASEIILAQPGVQGAVAFPGFSVVSGANTSNTGTIFVPLKPFEDRVAQGLSAGRILGELQPKLAGIKEAFIGVFPPPPILGLGSLGGFKVQVQDRGNQGFDALNNALQSALEKGRSTPNLVGLFSSFQNNVPQLYADIDRVKAKSQGIPLSDIFETLQIYLGSLYVNDLNLFGRTFQVTAQADGSFRREPKDVGKLKTRNQNGEMLPLDELIKVRQISGPDRVVRYNMFPSAEINGAAAPGFSSGQAVNLVEDLLTNNLPLSMGFEWTELTYQQILAGDTAMYVFLLSSILVFLVLVALYESWVLPLAIILIVPMTLMCALAGLWTTGSDNNIFTQIALLVLVGLACKNAILIVEFAKARRDEGVARDVAALDACKLRFRPILMTSFAFIMGVLPLVFATGAGAEMRQALGIPVFSGMLGVTFFGLLFTPIFYVVLQGWAERKSKPNPESRPENHDIGN</sequence>
<dbReference type="FunFam" id="3.30.70.1430:FF:000001">
    <property type="entry name" value="Efflux pump membrane transporter"/>
    <property type="match status" value="1"/>
</dbReference>
<accession>V5E399</accession>
<evidence type="ECO:0000256" key="5">
    <source>
        <dbReference type="ARBA" id="ARBA00022519"/>
    </source>
</evidence>
<evidence type="ECO:0000256" key="2">
    <source>
        <dbReference type="ARBA" id="ARBA00010942"/>
    </source>
</evidence>
<keyword evidence="4" id="KW-1003">Cell membrane</keyword>
<dbReference type="EMBL" id="AYLO01000007">
    <property type="protein sequence ID" value="ESS74021.1"/>
    <property type="molecule type" value="Genomic_DNA"/>
</dbReference>
<dbReference type="Proteomes" id="UP000017842">
    <property type="component" value="Unassembled WGS sequence"/>
</dbReference>
<dbReference type="STRING" id="1116472.MGMO_7c00400"/>
<dbReference type="InterPro" id="IPR027463">
    <property type="entry name" value="AcrB_DN_DC_subdom"/>
</dbReference>
<feature type="transmembrane region" description="Helical" evidence="9">
    <location>
        <begin position="1010"/>
        <end position="1036"/>
    </location>
</feature>
<dbReference type="PRINTS" id="PR00702">
    <property type="entry name" value="ACRIFLAVINRP"/>
</dbReference>
<keyword evidence="5 9" id="KW-0997">Cell inner membrane</keyword>
<dbReference type="SUPFAM" id="SSF82714">
    <property type="entry name" value="Multidrug efflux transporter AcrB TolC docking domain, DN and DC subdomains"/>
    <property type="match status" value="2"/>
</dbReference>
<dbReference type="SUPFAM" id="SSF82866">
    <property type="entry name" value="Multidrug efflux transporter AcrB transmembrane domain"/>
    <property type="match status" value="2"/>
</dbReference>
<reference evidence="10 11" key="1">
    <citation type="journal article" date="2013" name="Genome Announc.">
        <title>Draft Genome Sequence of the Methanotrophic Gammaproteobacterium Methyloglobulus morosus DSM 22980 Strain KoM1.</title>
        <authorList>
            <person name="Poehlein A."/>
            <person name="Deutzmann J.S."/>
            <person name="Daniel R."/>
            <person name="Simeonova D.D."/>
        </authorList>
    </citation>
    <scope>NUCLEOTIDE SEQUENCE [LARGE SCALE GENOMIC DNA]</scope>
    <source>
        <strain evidence="10 11">KoM1</strain>
    </source>
</reference>
<protein>
    <recommendedName>
        <fullName evidence="9">Efflux pump membrane transporter</fullName>
    </recommendedName>
</protein>
<dbReference type="InterPro" id="IPR001036">
    <property type="entry name" value="Acrflvin-R"/>
</dbReference>
<organism evidence="10 11">
    <name type="scientific">Methyloglobulus morosus KoM1</name>
    <dbReference type="NCBI Taxonomy" id="1116472"/>
    <lineage>
        <taxon>Bacteria</taxon>
        <taxon>Pseudomonadati</taxon>
        <taxon>Pseudomonadota</taxon>
        <taxon>Gammaproteobacteria</taxon>
        <taxon>Methylococcales</taxon>
        <taxon>Methylococcaceae</taxon>
        <taxon>Methyloglobulus</taxon>
    </lineage>
</organism>
<dbReference type="RefSeq" id="WP_023493093.1">
    <property type="nucleotide sequence ID" value="NZ_AYLO01000007.1"/>
</dbReference>
<dbReference type="NCBIfam" id="TIGR00915">
    <property type="entry name" value="2A0602"/>
    <property type="match status" value="1"/>
</dbReference>
<dbReference type="GO" id="GO:0005886">
    <property type="term" value="C:plasma membrane"/>
    <property type="evidence" value="ECO:0007669"/>
    <property type="project" value="UniProtKB-SubCell"/>
</dbReference>
<feature type="transmembrane region" description="Helical" evidence="9">
    <location>
        <begin position="881"/>
        <end position="900"/>
    </location>
</feature>
<comment type="subcellular location">
    <subcellularLocation>
        <location evidence="1 9">Cell inner membrane</location>
        <topology evidence="1 9">Multi-pass membrane protein</topology>
    </subcellularLocation>
</comment>
<dbReference type="Gene3D" id="1.20.1640.10">
    <property type="entry name" value="Multidrug efflux transporter AcrB transmembrane domain"/>
    <property type="match status" value="2"/>
</dbReference>
<feature type="transmembrane region" description="Helical" evidence="9">
    <location>
        <begin position="542"/>
        <end position="562"/>
    </location>
</feature>
<evidence type="ECO:0000256" key="4">
    <source>
        <dbReference type="ARBA" id="ARBA00022475"/>
    </source>
</evidence>
<dbReference type="NCBIfam" id="NF000282">
    <property type="entry name" value="RND_permease_1"/>
    <property type="match status" value="1"/>
</dbReference>
<feature type="transmembrane region" description="Helical" evidence="9">
    <location>
        <begin position="369"/>
        <end position="392"/>
    </location>
</feature>
<dbReference type="Gene3D" id="3.30.70.1440">
    <property type="entry name" value="Multidrug efflux transporter AcrB pore domain"/>
    <property type="match status" value="1"/>
</dbReference>
<evidence type="ECO:0000256" key="7">
    <source>
        <dbReference type="ARBA" id="ARBA00022989"/>
    </source>
</evidence>
<keyword evidence="8 9" id="KW-0472">Membrane</keyword>
<dbReference type="GO" id="GO:0009636">
    <property type="term" value="P:response to toxic substance"/>
    <property type="evidence" value="ECO:0007669"/>
    <property type="project" value="UniProtKB-ARBA"/>
</dbReference>
<feature type="transmembrane region" description="Helical" evidence="9">
    <location>
        <begin position="933"/>
        <end position="954"/>
    </location>
</feature>
<dbReference type="PANTHER" id="PTHR32063:SF11">
    <property type="entry name" value="CATION OR DRUG EFFLUX SYSTEM PROTEIN"/>
    <property type="match status" value="1"/>
</dbReference>
<evidence type="ECO:0000313" key="10">
    <source>
        <dbReference type="EMBL" id="ESS74021.1"/>
    </source>
</evidence>
<dbReference type="AlphaFoldDB" id="V5E399"/>
<comment type="similarity">
    <text evidence="2 9">Belongs to the resistance-nodulation-cell division (RND) (TC 2.A.6) family.</text>
</comment>
<dbReference type="Pfam" id="PF00873">
    <property type="entry name" value="ACR_tran"/>
    <property type="match status" value="1"/>
</dbReference>
<dbReference type="OrthoDB" id="9758297at2"/>
<dbReference type="GO" id="GO:0042910">
    <property type="term" value="F:xenobiotic transmembrane transporter activity"/>
    <property type="evidence" value="ECO:0007669"/>
    <property type="project" value="TreeGrafter"/>
</dbReference>
<evidence type="ECO:0000256" key="1">
    <source>
        <dbReference type="ARBA" id="ARBA00004429"/>
    </source>
</evidence>
<dbReference type="Gene3D" id="3.30.2090.10">
    <property type="entry name" value="Multidrug efflux transporter AcrB TolC docking domain, DN and DC subdomains"/>
    <property type="match status" value="2"/>
</dbReference>
<feature type="transmembrane region" description="Helical" evidence="9">
    <location>
        <begin position="342"/>
        <end position="362"/>
    </location>
</feature>
<dbReference type="Gene3D" id="3.30.70.1320">
    <property type="entry name" value="Multidrug efflux transporter AcrB pore domain like"/>
    <property type="match status" value="1"/>
</dbReference>
<evidence type="ECO:0000256" key="3">
    <source>
        <dbReference type="ARBA" id="ARBA00022448"/>
    </source>
</evidence>
<proteinExistence type="inferred from homology"/>
<keyword evidence="7 9" id="KW-1133">Transmembrane helix</keyword>
<evidence type="ECO:0000256" key="6">
    <source>
        <dbReference type="ARBA" id="ARBA00022692"/>
    </source>
</evidence>
<dbReference type="InterPro" id="IPR004764">
    <property type="entry name" value="MdtF-like"/>
</dbReference>
<evidence type="ECO:0000256" key="9">
    <source>
        <dbReference type="RuleBase" id="RU364070"/>
    </source>
</evidence>